<dbReference type="GeneID" id="59380112"/>
<protein>
    <submittedName>
        <fullName evidence="2">Uncharacterized protein</fullName>
    </submittedName>
</protein>
<feature type="compositionally biased region" description="Pro residues" evidence="1">
    <location>
        <begin position="240"/>
        <end position="249"/>
    </location>
</feature>
<proteinExistence type="predicted"/>
<feature type="compositionally biased region" description="Pro residues" evidence="1">
    <location>
        <begin position="209"/>
        <end position="224"/>
    </location>
</feature>
<evidence type="ECO:0000256" key="1">
    <source>
        <dbReference type="SAM" id="MobiDB-lite"/>
    </source>
</evidence>
<accession>A0A8H6ZNE6</accession>
<dbReference type="RefSeq" id="XP_036629177.1">
    <property type="nucleotide sequence ID" value="XM_036779788.1"/>
</dbReference>
<evidence type="ECO:0000313" key="2">
    <source>
        <dbReference type="EMBL" id="KAF7424983.1"/>
    </source>
</evidence>
<dbReference type="Proteomes" id="UP000623687">
    <property type="component" value="Unassembled WGS sequence"/>
</dbReference>
<feature type="region of interest" description="Disordered" evidence="1">
    <location>
        <begin position="176"/>
        <end position="276"/>
    </location>
</feature>
<evidence type="ECO:0000313" key="3">
    <source>
        <dbReference type="Proteomes" id="UP000623687"/>
    </source>
</evidence>
<feature type="compositionally biased region" description="Pro residues" evidence="1">
    <location>
        <begin position="75"/>
        <end position="86"/>
    </location>
</feature>
<dbReference type="AlphaFoldDB" id="A0A8H6ZNE6"/>
<feature type="region of interest" description="Disordered" evidence="1">
    <location>
        <begin position="39"/>
        <end position="87"/>
    </location>
</feature>
<gene>
    <name evidence="2" type="ORF">PC9H_010294</name>
</gene>
<dbReference type="VEuPathDB" id="FungiDB:PC9H_010294"/>
<dbReference type="EMBL" id="JACETU010000007">
    <property type="protein sequence ID" value="KAF7424983.1"/>
    <property type="molecule type" value="Genomic_DNA"/>
</dbReference>
<name>A0A8H6ZNE6_PLEOS</name>
<reference evidence="2" key="1">
    <citation type="submission" date="2019-07" db="EMBL/GenBank/DDBJ databases">
        <authorList>
            <person name="Palmer J.M."/>
        </authorList>
    </citation>
    <scope>NUCLEOTIDE SEQUENCE</scope>
    <source>
        <strain evidence="2">PC9</strain>
    </source>
</reference>
<keyword evidence="3" id="KW-1185">Reference proteome</keyword>
<sequence>MERVQPHGWGVGFHSTATRAAGGGAISRTQVLVPGREEAALSSEDGTIRQLGSISDPSLPSPYAPTISNKCLSKHPPPPPKDPPPYHPRDLIIPAHAAPNKFGAGGSLGNLNGPQSHGHVNGVQSAPLPPSFPSTNAQGQHICRRRSANMWKNGDRGLGGDHVCCKKVERVERRRKLARQPLAAQTANAVGATHNAEQTPPGKMSRSHAPPPPPPIPPPPPPPVDDNEADDILAAESGCPSPPPDPVPPLEDLVSTHSGGGDALLLPFNDPLRPPS</sequence>
<comment type="caution">
    <text evidence="2">The sequence shown here is derived from an EMBL/GenBank/DDBJ whole genome shotgun (WGS) entry which is preliminary data.</text>
</comment>
<feature type="region of interest" description="Disordered" evidence="1">
    <location>
        <begin position="1"/>
        <end position="26"/>
    </location>
</feature>
<organism evidence="2 3">
    <name type="scientific">Pleurotus ostreatus</name>
    <name type="common">Oyster mushroom</name>
    <name type="synonym">White-rot fungus</name>
    <dbReference type="NCBI Taxonomy" id="5322"/>
    <lineage>
        <taxon>Eukaryota</taxon>
        <taxon>Fungi</taxon>
        <taxon>Dikarya</taxon>
        <taxon>Basidiomycota</taxon>
        <taxon>Agaricomycotina</taxon>
        <taxon>Agaricomycetes</taxon>
        <taxon>Agaricomycetidae</taxon>
        <taxon>Agaricales</taxon>
        <taxon>Pleurotineae</taxon>
        <taxon>Pleurotaceae</taxon>
        <taxon>Pleurotus</taxon>
    </lineage>
</organism>